<dbReference type="EMBL" id="JASNQZ010000011">
    <property type="protein sequence ID" value="KAL0951904.1"/>
    <property type="molecule type" value="Genomic_DNA"/>
</dbReference>
<reference evidence="3" key="1">
    <citation type="submission" date="2024-06" db="EMBL/GenBank/DDBJ databases">
        <title>Multi-omics analyses provide insights into the biosynthesis of the anticancer antibiotic pleurotin in Hohenbuehelia grisea.</title>
        <authorList>
            <person name="Weaver J.A."/>
            <person name="Alberti F."/>
        </authorList>
    </citation>
    <scope>NUCLEOTIDE SEQUENCE [LARGE SCALE GENOMIC DNA]</scope>
    <source>
        <strain evidence="3">T-177</strain>
    </source>
</reference>
<evidence type="ECO:0000313" key="2">
    <source>
        <dbReference type="EMBL" id="KAL0951904.1"/>
    </source>
</evidence>
<protein>
    <submittedName>
        <fullName evidence="2">Uncharacterized protein</fullName>
    </submittedName>
</protein>
<keyword evidence="3" id="KW-1185">Reference proteome</keyword>
<comment type="caution">
    <text evidence="2">The sequence shown here is derived from an EMBL/GenBank/DDBJ whole genome shotgun (WGS) entry which is preliminary data.</text>
</comment>
<sequence length="105" mass="11693">MPTRVPSNSAKCNTSHDLTHFLDVLVSSLVRTPRLSVFGSEPRVVRSNSQTVSLFRGPTVAFGRAIPCYAGLDVKMSPIRKFHVQSMPKKGRDHRCLDRTRSPSI</sequence>
<organism evidence="2 3">
    <name type="scientific">Hohenbuehelia grisea</name>
    <dbReference type="NCBI Taxonomy" id="104357"/>
    <lineage>
        <taxon>Eukaryota</taxon>
        <taxon>Fungi</taxon>
        <taxon>Dikarya</taxon>
        <taxon>Basidiomycota</taxon>
        <taxon>Agaricomycotina</taxon>
        <taxon>Agaricomycetes</taxon>
        <taxon>Agaricomycetidae</taxon>
        <taxon>Agaricales</taxon>
        <taxon>Pleurotineae</taxon>
        <taxon>Pleurotaceae</taxon>
        <taxon>Hohenbuehelia</taxon>
    </lineage>
</organism>
<evidence type="ECO:0000256" key="1">
    <source>
        <dbReference type="SAM" id="MobiDB-lite"/>
    </source>
</evidence>
<proteinExistence type="predicted"/>
<name>A0ABR3J8C1_9AGAR</name>
<accession>A0ABR3J8C1</accession>
<gene>
    <name evidence="2" type="ORF">HGRIS_008559</name>
</gene>
<feature type="compositionally biased region" description="Basic and acidic residues" evidence="1">
    <location>
        <begin position="94"/>
        <end position="105"/>
    </location>
</feature>
<evidence type="ECO:0000313" key="3">
    <source>
        <dbReference type="Proteomes" id="UP001556367"/>
    </source>
</evidence>
<feature type="region of interest" description="Disordered" evidence="1">
    <location>
        <begin position="85"/>
        <end position="105"/>
    </location>
</feature>
<dbReference type="Proteomes" id="UP001556367">
    <property type="component" value="Unassembled WGS sequence"/>
</dbReference>